<comment type="caution">
    <text evidence="2">The sequence shown here is derived from an EMBL/GenBank/DDBJ whole genome shotgun (WGS) entry which is preliminary data.</text>
</comment>
<dbReference type="PROSITE" id="PS01161">
    <property type="entry name" value="GLC_GALNAC_ISOMERASE"/>
    <property type="match status" value="1"/>
</dbReference>
<name>A0A645EA18_9ZZZZ</name>
<accession>A0A645EA18</accession>
<dbReference type="AlphaFoldDB" id="A0A645EA18"/>
<dbReference type="EC" id="3.5.99.6" evidence="2"/>
<dbReference type="CDD" id="cd01399">
    <property type="entry name" value="GlcN6P_deaminase"/>
    <property type="match status" value="1"/>
</dbReference>
<dbReference type="GO" id="GO:0006043">
    <property type="term" value="P:glucosamine catabolic process"/>
    <property type="evidence" value="ECO:0007669"/>
    <property type="project" value="TreeGrafter"/>
</dbReference>
<dbReference type="Pfam" id="PF01182">
    <property type="entry name" value="Glucosamine_iso"/>
    <property type="match status" value="1"/>
</dbReference>
<protein>
    <submittedName>
        <fullName evidence="2">Glucosamine-6-phosphate deaminase 1</fullName>
        <ecNumber evidence="2">3.5.99.6</ecNumber>
    </submittedName>
</protein>
<dbReference type="Gene3D" id="3.40.50.1360">
    <property type="match status" value="1"/>
</dbReference>
<evidence type="ECO:0000313" key="2">
    <source>
        <dbReference type="EMBL" id="MPM98640.1"/>
    </source>
</evidence>
<dbReference type="InterPro" id="IPR004547">
    <property type="entry name" value="Glucosamine6P_isomerase"/>
</dbReference>
<dbReference type="SUPFAM" id="SSF100950">
    <property type="entry name" value="NagB/RpiA/CoA transferase-like"/>
    <property type="match status" value="1"/>
</dbReference>
<dbReference type="GO" id="GO:0019262">
    <property type="term" value="P:N-acetylneuraminate catabolic process"/>
    <property type="evidence" value="ECO:0007669"/>
    <property type="project" value="TreeGrafter"/>
</dbReference>
<dbReference type="PANTHER" id="PTHR11280:SF6">
    <property type="entry name" value="GLUCOSAMINE-6-PHOSPHATE ISOMERASE NAGB"/>
    <property type="match status" value="1"/>
</dbReference>
<dbReference type="GO" id="GO:0005975">
    <property type="term" value="P:carbohydrate metabolic process"/>
    <property type="evidence" value="ECO:0007669"/>
    <property type="project" value="InterPro"/>
</dbReference>
<sequence>MEVRILKDKTAMSKAAAALGADVLRKVLAEKGKATMVAATAPSQFEMMSFLIKEPGIDWSKVTLFHLDEYIGLPKNHKAGFRLNLKEKFIDRLPSKLAKVYFVDGDAADLKAFCAEMKQIMAANPVDLAFIGVGENGHIAFNDPPADFDTDEAFLVVKLDDACRQQQYGEGWFPTFDAVPTHALTMSVPRIFKSKVIVNVVPDERKAKAVKGMIEGPVTNACPASILQKHAHCTTFLDEASASLLKK</sequence>
<dbReference type="InterPro" id="IPR018321">
    <property type="entry name" value="Glucosamine6P_isomerase_CS"/>
</dbReference>
<dbReference type="GO" id="GO:0042802">
    <property type="term" value="F:identical protein binding"/>
    <property type="evidence" value="ECO:0007669"/>
    <property type="project" value="TreeGrafter"/>
</dbReference>
<keyword evidence="2" id="KW-0378">Hydrolase</keyword>
<dbReference type="InterPro" id="IPR037171">
    <property type="entry name" value="NagB/RpiA_transferase-like"/>
</dbReference>
<dbReference type="GO" id="GO:0006046">
    <property type="term" value="P:N-acetylglucosamine catabolic process"/>
    <property type="evidence" value="ECO:0007669"/>
    <property type="project" value="TreeGrafter"/>
</dbReference>
<reference evidence="2" key="1">
    <citation type="submission" date="2019-08" db="EMBL/GenBank/DDBJ databases">
        <authorList>
            <person name="Kucharzyk K."/>
            <person name="Murdoch R.W."/>
            <person name="Higgins S."/>
            <person name="Loffler F."/>
        </authorList>
    </citation>
    <scope>NUCLEOTIDE SEQUENCE</scope>
</reference>
<feature type="domain" description="Glucosamine/galactosamine-6-phosphate isomerase" evidence="1">
    <location>
        <begin position="8"/>
        <end position="231"/>
    </location>
</feature>
<evidence type="ECO:0000259" key="1">
    <source>
        <dbReference type="Pfam" id="PF01182"/>
    </source>
</evidence>
<organism evidence="2">
    <name type="scientific">bioreactor metagenome</name>
    <dbReference type="NCBI Taxonomy" id="1076179"/>
    <lineage>
        <taxon>unclassified sequences</taxon>
        <taxon>metagenomes</taxon>
        <taxon>ecological metagenomes</taxon>
    </lineage>
</organism>
<dbReference type="GO" id="GO:0004342">
    <property type="term" value="F:glucosamine-6-phosphate deaminase activity"/>
    <property type="evidence" value="ECO:0007669"/>
    <property type="project" value="UniProtKB-EC"/>
</dbReference>
<dbReference type="InterPro" id="IPR006148">
    <property type="entry name" value="Glc/Gal-6P_isomerase"/>
</dbReference>
<dbReference type="GO" id="GO:0005737">
    <property type="term" value="C:cytoplasm"/>
    <property type="evidence" value="ECO:0007669"/>
    <property type="project" value="TreeGrafter"/>
</dbReference>
<proteinExistence type="predicted"/>
<gene>
    <name evidence="2" type="primary">nagB_51</name>
    <name evidence="2" type="ORF">SDC9_145828</name>
</gene>
<dbReference type="PANTHER" id="PTHR11280">
    <property type="entry name" value="GLUCOSAMINE-6-PHOSPHATE ISOMERASE"/>
    <property type="match status" value="1"/>
</dbReference>
<dbReference type="EMBL" id="VSSQ01044784">
    <property type="protein sequence ID" value="MPM98640.1"/>
    <property type="molecule type" value="Genomic_DNA"/>
</dbReference>